<evidence type="ECO:0000313" key="1">
    <source>
        <dbReference type="EMBL" id="RJP64995.1"/>
    </source>
</evidence>
<name>A0A419EPU0_9BACT</name>
<dbReference type="Proteomes" id="UP000285961">
    <property type="component" value="Unassembled WGS sequence"/>
</dbReference>
<proteinExistence type="predicted"/>
<comment type="caution">
    <text evidence="1">The sequence shown here is derived from an EMBL/GenBank/DDBJ whole genome shotgun (WGS) entry which is preliminary data.</text>
</comment>
<accession>A0A419EPU0</accession>
<dbReference type="InterPro" id="IPR003787">
    <property type="entry name" value="Sulphur_relay_DsrE/F-like"/>
</dbReference>
<dbReference type="AlphaFoldDB" id="A0A419EPU0"/>
<keyword evidence="1" id="KW-0808">Transferase</keyword>
<dbReference type="Gene3D" id="3.40.1260.10">
    <property type="entry name" value="DsrEFH-like"/>
    <property type="match status" value="1"/>
</dbReference>
<dbReference type="NCBIfam" id="TIGR03527">
    <property type="entry name" value="selenium_YedF"/>
    <property type="match status" value="1"/>
</dbReference>
<dbReference type="Pfam" id="PF02635">
    <property type="entry name" value="DsrE"/>
    <property type="match status" value="1"/>
</dbReference>
<reference evidence="1 2" key="1">
    <citation type="journal article" date="2017" name="ISME J.">
        <title>Energy and carbon metabolisms in a deep terrestrial subsurface fluid microbial community.</title>
        <authorList>
            <person name="Momper L."/>
            <person name="Jungbluth S.P."/>
            <person name="Lee M.D."/>
            <person name="Amend J.P."/>
        </authorList>
    </citation>
    <scope>NUCLEOTIDE SEQUENCE [LARGE SCALE GENOMIC DNA]</scope>
    <source>
        <strain evidence="1">SURF_17</strain>
    </source>
</reference>
<evidence type="ECO:0000313" key="2">
    <source>
        <dbReference type="Proteomes" id="UP000285961"/>
    </source>
</evidence>
<gene>
    <name evidence="1" type="primary">yedF</name>
    <name evidence="1" type="ORF">C4532_18215</name>
</gene>
<dbReference type="EMBL" id="QZKI01000131">
    <property type="protein sequence ID" value="RJP64995.1"/>
    <property type="molecule type" value="Genomic_DNA"/>
</dbReference>
<organism evidence="1 2">
    <name type="scientific">Candidatus Abyssobacteria bacterium SURF_17</name>
    <dbReference type="NCBI Taxonomy" id="2093361"/>
    <lineage>
        <taxon>Bacteria</taxon>
        <taxon>Pseudomonadati</taxon>
        <taxon>Candidatus Hydrogenedentota</taxon>
        <taxon>Candidatus Abyssobacteria</taxon>
    </lineage>
</organism>
<dbReference type="GO" id="GO:0016740">
    <property type="term" value="F:transferase activity"/>
    <property type="evidence" value="ECO:0007669"/>
    <property type="project" value="UniProtKB-KW"/>
</dbReference>
<sequence length="119" mass="12870">MNAKTMSAQGPTLLIRANCIGRGDDELGLNLMMNFIFHLTKAETVPETIILMNSGVTLASEGSEVLDELRELERRGTSVLVCGTCLNFFNIKDQLKAGHVSNMGEIATTLLDASKVITV</sequence>
<dbReference type="InterPro" id="IPR027396">
    <property type="entry name" value="DsrEFH-like"/>
</dbReference>
<dbReference type="InterPro" id="IPR019870">
    <property type="entry name" value="Se_metab_YedF"/>
</dbReference>
<protein>
    <submittedName>
        <fullName evidence="1">Sulfurtransferase-like selenium metabolism protein YedF</fullName>
    </submittedName>
</protein>
<dbReference type="SUPFAM" id="SSF75169">
    <property type="entry name" value="DsrEFH-like"/>
    <property type="match status" value="1"/>
</dbReference>